<organism evidence="1 2">
    <name type="scientific">Bacteroides difficilis</name>
    <dbReference type="NCBI Taxonomy" id="2763021"/>
    <lineage>
        <taxon>Bacteria</taxon>
        <taxon>Pseudomonadati</taxon>
        <taxon>Bacteroidota</taxon>
        <taxon>Bacteroidia</taxon>
        <taxon>Bacteroidales</taxon>
        <taxon>Bacteroidaceae</taxon>
        <taxon>Bacteroides</taxon>
    </lineage>
</organism>
<dbReference type="RefSeq" id="WP_186966961.1">
    <property type="nucleotide sequence ID" value="NZ_CP182814.1"/>
</dbReference>
<dbReference type="Proteomes" id="UP000600600">
    <property type="component" value="Unassembled WGS sequence"/>
</dbReference>
<accession>A0ABR7C9N1</accession>
<reference evidence="1 2" key="1">
    <citation type="submission" date="2020-08" db="EMBL/GenBank/DDBJ databases">
        <title>Genome public.</title>
        <authorList>
            <person name="Liu C."/>
            <person name="Sun Q."/>
        </authorList>
    </citation>
    <scope>NUCLEOTIDE SEQUENCE [LARGE SCALE GENOMIC DNA]</scope>
    <source>
        <strain evidence="1 2">M27</strain>
    </source>
</reference>
<comment type="caution">
    <text evidence="1">The sequence shown here is derived from an EMBL/GenBank/DDBJ whole genome shotgun (WGS) entry which is preliminary data.</text>
</comment>
<proteinExistence type="predicted"/>
<gene>
    <name evidence="1" type="ORF">H8S67_07440</name>
</gene>
<evidence type="ECO:0000313" key="1">
    <source>
        <dbReference type="EMBL" id="MBC5604500.1"/>
    </source>
</evidence>
<name>A0ABR7C9N1_9BACE</name>
<dbReference type="EMBL" id="JACOOE010000003">
    <property type="protein sequence ID" value="MBC5604500.1"/>
    <property type="molecule type" value="Genomic_DNA"/>
</dbReference>
<evidence type="ECO:0000313" key="2">
    <source>
        <dbReference type="Proteomes" id="UP000600600"/>
    </source>
</evidence>
<protein>
    <submittedName>
        <fullName evidence="1">Uncharacterized protein</fullName>
    </submittedName>
</protein>
<keyword evidence="2" id="KW-1185">Reference proteome</keyword>
<sequence>MARPIKETPILFGKDARKFEERMKNPPKETKEQREQRLKDFEVAMKMLKI</sequence>